<reference evidence="5" key="1">
    <citation type="submission" date="2025-08" db="UniProtKB">
        <authorList>
            <consortium name="RefSeq"/>
        </authorList>
    </citation>
    <scope>IDENTIFICATION</scope>
</reference>
<dbReference type="KEGG" id="nta:107816485"/>
<evidence type="ECO:0000259" key="4">
    <source>
        <dbReference type="PROSITE" id="PS50158"/>
    </source>
</evidence>
<gene>
    <name evidence="5" type="primary">LOC107816485</name>
</gene>
<name>A0A1S4C9Q7_TOBAC</name>
<feature type="region of interest" description="Disordered" evidence="3">
    <location>
        <begin position="118"/>
        <end position="151"/>
    </location>
</feature>
<sequence>MKIYAKSYDVKGFEKCYKKGNYPLPEEAQPPTDPEDIDEYTDEQMTVVQVNAKAQNLLYNTIGGEEYEKIFSRDTTKEIWDKLEVTYGTSKMKEGESIEEMFARFSKIISDLKAFGKPYSSGDQTSQEEKKKTVAFKSTTEGPENDIDDDPEALEEEIAMVSRNMDRLMRRYRNTRRERMPSRRTRQYNEQNRNDGKCYECGRYGDVQVECPDLKRKDSRGFNKNKSFGSWSDEDSSEHEEMANLCFMTILENDMNNYSGCWTDENISDDECKKNTENCFMARESQKILNELRRLNRKKKYWELKLEVCEIERDVLQDEVQELQMQLNDMRKSTSHTSVKSNQMTFKSTEKRLARAESIGDKNLFKEVTKINGGNVKFNDDSKGKIVGTGTVPFGNNCDIIEVYLVDGLNYNLLSISQLCDSGYEVKFKKTGCAIEDETEESMHVIFDENNSMAKKGIIISDEDTNQEVSQTNKLQKSTDIPAIVTESTNEPVITPAEPQKESTTSTVET</sequence>
<feature type="coiled-coil region" evidence="2">
    <location>
        <begin position="306"/>
        <end position="333"/>
    </location>
</feature>
<protein>
    <recommendedName>
        <fullName evidence="4">CCHC-type domain-containing protein</fullName>
    </recommendedName>
</protein>
<keyword evidence="1" id="KW-0479">Metal-binding</keyword>
<evidence type="ECO:0000256" key="3">
    <source>
        <dbReference type="SAM" id="MobiDB-lite"/>
    </source>
</evidence>
<feature type="region of interest" description="Disordered" evidence="3">
    <location>
        <begin position="472"/>
        <end position="510"/>
    </location>
</feature>
<dbReference type="InterPro" id="IPR001878">
    <property type="entry name" value="Znf_CCHC"/>
</dbReference>
<dbReference type="PANTHER" id="PTHR34676">
    <property type="entry name" value="DUF4219 DOMAIN-CONTAINING PROTEIN-RELATED"/>
    <property type="match status" value="1"/>
</dbReference>
<dbReference type="PANTHER" id="PTHR34676:SF28">
    <property type="entry name" value="ZINC FINGER, CCHC-TYPE, RIBONUCLEASE H-LIKE DOMAIN, GAG-PRE-INTEGRASE DOMAIN PROTEIN-RELATED"/>
    <property type="match status" value="1"/>
</dbReference>
<dbReference type="AlphaFoldDB" id="A0A1S4C9Q7"/>
<keyword evidence="2" id="KW-0175">Coiled coil</keyword>
<accession>A0A1S4C9Q7</accession>
<dbReference type="Pfam" id="PF22936">
    <property type="entry name" value="Pol_BBD"/>
    <property type="match status" value="1"/>
</dbReference>
<organism evidence="5">
    <name type="scientific">Nicotiana tabacum</name>
    <name type="common">Common tobacco</name>
    <dbReference type="NCBI Taxonomy" id="4097"/>
    <lineage>
        <taxon>Eukaryota</taxon>
        <taxon>Viridiplantae</taxon>
        <taxon>Streptophyta</taxon>
        <taxon>Embryophyta</taxon>
        <taxon>Tracheophyta</taxon>
        <taxon>Spermatophyta</taxon>
        <taxon>Magnoliopsida</taxon>
        <taxon>eudicotyledons</taxon>
        <taxon>Gunneridae</taxon>
        <taxon>Pentapetalae</taxon>
        <taxon>asterids</taxon>
        <taxon>lamiids</taxon>
        <taxon>Solanales</taxon>
        <taxon>Solanaceae</taxon>
        <taxon>Nicotianoideae</taxon>
        <taxon>Nicotianeae</taxon>
        <taxon>Nicotiana</taxon>
    </lineage>
</organism>
<dbReference type="InterPro" id="IPR054722">
    <property type="entry name" value="PolX-like_BBD"/>
</dbReference>
<dbReference type="GO" id="GO:0008270">
    <property type="term" value="F:zinc ion binding"/>
    <property type="evidence" value="ECO:0007669"/>
    <property type="project" value="UniProtKB-KW"/>
</dbReference>
<dbReference type="PaxDb" id="4097-A0A1S4C9Q7"/>
<evidence type="ECO:0000313" key="5">
    <source>
        <dbReference type="RefSeq" id="XP_016497694.1"/>
    </source>
</evidence>
<evidence type="ECO:0000256" key="2">
    <source>
        <dbReference type="SAM" id="Coils"/>
    </source>
</evidence>
<keyword evidence="1" id="KW-0863">Zinc-finger</keyword>
<evidence type="ECO:0000256" key="1">
    <source>
        <dbReference type="PROSITE-ProRule" id="PRU00047"/>
    </source>
</evidence>
<dbReference type="OrthoDB" id="1698982at2759"/>
<dbReference type="GO" id="GO:0003676">
    <property type="term" value="F:nucleic acid binding"/>
    <property type="evidence" value="ECO:0007669"/>
    <property type="project" value="InterPro"/>
</dbReference>
<dbReference type="PROSITE" id="PS50158">
    <property type="entry name" value="ZF_CCHC"/>
    <property type="match status" value="1"/>
</dbReference>
<proteinExistence type="predicted"/>
<dbReference type="RefSeq" id="XP_016497694.1">
    <property type="nucleotide sequence ID" value="XM_016642208.1"/>
</dbReference>
<keyword evidence="1" id="KW-0862">Zinc</keyword>
<feature type="domain" description="CCHC-type" evidence="4">
    <location>
        <begin position="197"/>
        <end position="213"/>
    </location>
</feature>